<reference evidence="1 2" key="1">
    <citation type="submission" date="2021-03" db="EMBL/GenBank/DDBJ databases">
        <title>Antimicrobial resistance genes in bacteria isolated from Japanese honey, and their potential for conferring macrolide and lincosamide resistance in the American foulbrood pathogen Paenibacillus larvae.</title>
        <authorList>
            <person name="Okamoto M."/>
            <person name="Kumagai M."/>
            <person name="Kanamori H."/>
            <person name="Takamatsu D."/>
        </authorList>
    </citation>
    <scope>NUCLEOTIDE SEQUENCE [LARGE SCALE GENOMIC DNA]</scope>
    <source>
        <strain evidence="1 2">J21TS3</strain>
    </source>
</reference>
<name>A0ABQ4M039_9BACL</name>
<organism evidence="1 2">
    <name type="scientific">Paenibacillus cookii</name>
    <dbReference type="NCBI Taxonomy" id="157839"/>
    <lineage>
        <taxon>Bacteria</taxon>
        <taxon>Bacillati</taxon>
        <taxon>Bacillota</taxon>
        <taxon>Bacilli</taxon>
        <taxon>Bacillales</taxon>
        <taxon>Paenibacillaceae</taxon>
        <taxon>Paenibacillus</taxon>
    </lineage>
</organism>
<sequence length="238" mass="26473">MYPYHYGPSGYAPHGYNPYAYGVVNDPGGYPTEASDPAVRQQELGVEWHEQEGPWRGIWRRRGNSNTFDATWTMPGAQAITAVLTIHMFGNFVYVLRQNSSDGNTCVYTGTLSGDGRTVSGNFRCIRGQGTWTATIIHRERARLGRIWHEQEGGWNGVWTRRGNSNVFDARWTMPGAQEITAVLTINIYGNNVQVLRRNSSDGNNCEYTGTLSGDGRTVTGTYRCTQGGGSWRATITF</sequence>
<dbReference type="Proteomes" id="UP000680638">
    <property type="component" value="Unassembled WGS sequence"/>
</dbReference>
<gene>
    <name evidence="1" type="ORF">J21TS3_35640</name>
</gene>
<dbReference type="EMBL" id="BORW01000021">
    <property type="protein sequence ID" value="GIO68743.1"/>
    <property type="molecule type" value="Genomic_DNA"/>
</dbReference>
<evidence type="ECO:0000313" key="1">
    <source>
        <dbReference type="EMBL" id="GIO68743.1"/>
    </source>
</evidence>
<proteinExistence type="predicted"/>
<dbReference type="RefSeq" id="WP_212951268.1">
    <property type="nucleotide sequence ID" value="NZ_BORW01000021.1"/>
</dbReference>
<keyword evidence="2" id="KW-1185">Reference proteome</keyword>
<evidence type="ECO:0000313" key="2">
    <source>
        <dbReference type="Proteomes" id="UP000680638"/>
    </source>
</evidence>
<comment type="caution">
    <text evidence="1">The sequence shown here is derived from an EMBL/GenBank/DDBJ whole genome shotgun (WGS) entry which is preliminary data.</text>
</comment>
<accession>A0ABQ4M039</accession>
<protein>
    <submittedName>
        <fullName evidence="1">Uncharacterized protein</fullName>
    </submittedName>
</protein>